<gene>
    <name evidence="2" type="ORF">SAMN04488121_102671</name>
</gene>
<dbReference type="Proteomes" id="UP000199045">
    <property type="component" value="Unassembled WGS sequence"/>
</dbReference>
<sequence length="180" mass="18979">MLKTLYTAGLFIAASCMFGNTAKAQLKGFSIGPYVEAGTPVGDFKDTHNTGFGGGLNADIKLIAGFGVTGSAGFMYFPGKTYTYFGGGGTELTAKAESLKALPVRVGLKYKFGFPLLYVKAEGGTATFVGGDGDNYKGTAAIFAPGLGIRFLGLDVEAKYEVWFKNDNRGFFGLKAGYNF</sequence>
<evidence type="ECO:0000313" key="3">
    <source>
        <dbReference type="Proteomes" id="UP000199045"/>
    </source>
</evidence>
<dbReference type="EMBL" id="FNBN01000002">
    <property type="protein sequence ID" value="SDF69202.1"/>
    <property type="molecule type" value="Genomic_DNA"/>
</dbReference>
<reference evidence="2 3" key="1">
    <citation type="submission" date="2016-10" db="EMBL/GenBank/DDBJ databases">
        <authorList>
            <person name="de Groot N.N."/>
        </authorList>
    </citation>
    <scope>NUCLEOTIDE SEQUENCE [LARGE SCALE GENOMIC DNA]</scope>
    <source>
        <strain evidence="2 3">DSM 527</strain>
    </source>
</reference>
<evidence type="ECO:0000313" key="2">
    <source>
        <dbReference type="EMBL" id="SDF69202.1"/>
    </source>
</evidence>
<proteinExistence type="predicted"/>
<dbReference type="RefSeq" id="WP_245705395.1">
    <property type="nucleotide sequence ID" value="NZ_FNBN01000002.1"/>
</dbReference>
<feature type="signal peptide" evidence="1">
    <location>
        <begin position="1"/>
        <end position="24"/>
    </location>
</feature>
<evidence type="ECO:0008006" key="4">
    <source>
        <dbReference type="Google" id="ProtNLM"/>
    </source>
</evidence>
<keyword evidence="1" id="KW-0732">Signal</keyword>
<feature type="chain" id="PRO_5011557434" description="Outer membrane protein beta-barrel domain-containing protein" evidence="1">
    <location>
        <begin position="25"/>
        <end position="180"/>
    </location>
</feature>
<organism evidence="2 3">
    <name type="scientific">Chitinophaga filiformis</name>
    <name type="common">Myxococcus filiformis</name>
    <name type="synonym">Flexibacter filiformis</name>
    <dbReference type="NCBI Taxonomy" id="104663"/>
    <lineage>
        <taxon>Bacteria</taxon>
        <taxon>Pseudomonadati</taxon>
        <taxon>Bacteroidota</taxon>
        <taxon>Chitinophagia</taxon>
        <taxon>Chitinophagales</taxon>
        <taxon>Chitinophagaceae</taxon>
        <taxon>Chitinophaga</taxon>
    </lineage>
</organism>
<dbReference type="PROSITE" id="PS51257">
    <property type="entry name" value="PROKAR_LIPOPROTEIN"/>
    <property type="match status" value="1"/>
</dbReference>
<accession>A0A1G7N5G0</accession>
<dbReference type="AlphaFoldDB" id="A0A1G7N5G0"/>
<evidence type="ECO:0000256" key="1">
    <source>
        <dbReference type="SAM" id="SignalP"/>
    </source>
</evidence>
<protein>
    <recommendedName>
        <fullName evidence="4">Outer membrane protein beta-barrel domain-containing protein</fullName>
    </recommendedName>
</protein>
<name>A0A1G7N5G0_CHIFI</name>